<organism evidence="11 12">
    <name type="scientific">Penicilliopsis zonata CBS 506.65</name>
    <dbReference type="NCBI Taxonomy" id="1073090"/>
    <lineage>
        <taxon>Eukaryota</taxon>
        <taxon>Fungi</taxon>
        <taxon>Dikarya</taxon>
        <taxon>Ascomycota</taxon>
        <taxon>Pezizomycotina</taxon>
        <taxon>Eurotiomycetes</taxon>
        <taxon>Eurotiomycetidae</taxon>
        <taxon>Eurotiales</taxon>
        <taxon>Aspergillaceae</taxon>
        <taxon>Penicilliopsis</taxon>
    </lineage>
</organism>
<evidence type="ECO:0008006" key="13">
    <source>
        <dbReference type="Google" id="ProtNLM"/>
    </source>
</evidence>
<sequence length="563" mass="62810">MLLLALLSFLSSAIAAAVGRRECANGPTTRHCWGQYDINTNFYDVVPDTGVTREFWLSAQNLTLAPDGYEREVLAFNGQIPGPLIEADWGDTIVVHVTNELENNGTSIHWHGIRQLNNNENDGVPGVTQCPIPPGETYTYTWRATQYGHSWYHSHFSLQYGNGLFGPILIHGPSSANWDVDLGVLPLQDWAHESVFTLWAGITQYGAPPPLPNGLINGTNTFDCRGSSDPACLGTGKRYENSFVQGKKYLIRLVNTAVDGYFRFSIDNHKLTVAATDLVPIQPYETDNVLLGSGQRYDIIVEADQPIGNYWLRATYQTACRNNSNANNILGIIRYEGSDPVAVPTTHMKDFPEECQDEPLDKLVPYMALNAGQGVEKSLDLSNNKIDNIFHWTMNGSAFYIDWSEPALLMLESNDTVYPADYGVYELDAANEWIYWIIRDESTFATSHPIHLHGHDFNILAQGEGELDLTTITLNTDNPPRRDVATLPGGGYLVIAFQTDNPGFWLMHCHIAWHSSQGFAVQFAERRSEILATVSDQSAIQEQCDLWDGYFDTEPYEQDDAGV</sequence>
<evidence type="ECO:0000256" key="7">
    <source>
        <dbReference type="SAM" id="SignalP"/>
    </source>
</evidence>
<evidence type="ECO:0000256" key="4">
    <source>
        <dbReference type="ARBA" id="ARBA00023002"/>
    </source>
</evidence>
<dbReference type="CDD" id="cd13880">
    <property type="entry name" value="CuRO_2_MaLCC_like"/>
    <property type="match status" value="1"/>
</dbReference>
<evidence type="ECO:0000256" key="6">
    <source>
        <dbReference type="ARBA" id="ARBA00023180"/>
    </source>
</evidence>
<dbReference type="InterPro" id="IPR008972">
    <property type="entry name" value="Cupredoxin"/>
</dbReference>
<evidence type="ECO:0000259" key="8">
    <source>
        <dbReference type="Pfam" id="PF00394"/>
    </source>
</evidence>
<dbReference type="GO" id="GO:0005507">
    <property type="term" value="F:copper ion binding"/>
    <property type="evidence" value="ECO:0007669"/>
    <property type="project" value="InterPro"/>
</dbReference>
<evidence type="ECO:0000259" key="10">
    <source>
        <dbReference type="Pfam" id="PF07732"/>
    </source>
</evidence>
<feature type="signal peptide" evidence="7">
    <location>
        <begin position="1"/>
        <end position="15"/>
    </location>
</feature>
<proteinExistence type="inferred from homology"/>
<dbReference type="Pfam" id="PF07731">
    <property type="entry name" value="Cu-oxidase_2"/>
    <property type="match status" value="1"/>
</dbReference>
<feature type="chain" id="PRO_5013267895" description="Laccase" evidence="7">
    <location>
        <begin position="16"/>
        <end position="563"/>
    </location>
</feature>
<evidence type="ECO:0000256" key="2">
    <source>
        <dbReference type="ARBA" id="ARBA00022723"/>
    </source>
</evidence>
<dbReference type="Proteomes" id="UP000184188">
    <property type="component" value="Unassembled WGS sequence"/>
</dbReference>
<keyword evidence="2" id="KW-0479">Metal-binding</keyword>
<comment type="similarity">
    <text evidence="1">Belongs to the multicopper oxidase family.</text>
</comment>
<dbReference type="STRING" id="1073090.A0A1L9SX25"/>
<dbReference type="PANTHER" id="PTHR11709:SF71">
    <property type="entry name" value="OXIDOREDUCTASE TPCJ"/>
    <property type="match status" value="1"/>
</dbReference>
<dbReference type="InterPro" id="IPR011707">
    <property type="entry name" value="Cu-oxidase-like_N"/>
</dbReference>
<evidence type="ECO:0000259" key="9">
    <source>
        <dbReference type="Pfam" id="PF07731"/>
    </source>
</evidence>
<feature type="domain" description="Plastocyanin-like" evidence="10">
    <location>
        <begin position="61"/>
        <end position="174"/>
    </location>
</feature>
<keyword evidence="7" id="KW-0732">Signal</keyword>
<dbReference type="PANTHER" id="PTHR11709">
    <property type="entry name" value="MULTI-COPPER OXIDASE"/>
    <property type="match status" value="1"/>
</dbReference>
<dbReference type="RefSeq" id="XP_022586240.1">
    <property type="nucleotide sequence ID" value="XM_022728656.1"/>
</dbReference>
<dbReference type="EMBL" id="KV878336">
    <property type="protein sequence ID" value="OJJ51730.1"/>
    <property type="molecule type" value="Genomic_DNA"/>
</dbReference>
<dbReference type="AlphaFoldDB" id="A0A1L9SX25"/>
<reference evidence="12" key="1">
    <citation type="journal article" date="2017" name="Genome Biol.">
        <title>Comparative genomics reveals high biological diversity and specific adaptations in the industrially and medically important fungal genus Aspergillus.</title>
        <authorList>
            <person name="de Vries R.P."/>
            <person name="Riley R."/>
            <person name="Wiebenga A."/>
            <person name="Aguilar-Osorio G."/>
            <person name="Amillis S."/>
            <person name="Uchima C.A."/>
            <person name="Anderluh G."/>
            <person name="Asadollahi M."/>
            <person name="Askin M."/>
            <person name="Barry K."/>
            <person name="Battaglia E."/>
            <person name="Bayram O."/>
            <person name="Benocci T."/>
            <person name="Braus-Stromeyer S.A."/>
            <person name="Caldana C."/>
            <person name="Canovas D."/>
            <person name="Cerqueira G.C."/>
            <person name="Chen F."/>
            <person name="Chen W."/>
            <person name="Choi C."/>
            <person name="Clum A."/>
            <person name="Dos Santos R.A."/>
            <person name="Damasio A.R."/>
            <person name="Diallinas G."/>
            <person name="Emri T."/>
            <person name="Fekete E."/>
            <person name="Flipphi M."/>
            <person name="Freyberg S."/>
            <person name="Gallo A."/>
            <person name="Gournas C."/>
            <person name="Habgood R."/>
            <person name="Hainaut M."/>
            <person name="Harispe M.L."/>
            <person name="Henrissat B."/>
            <person name="Hilden K.S."/>
            <person name="Hope R."/>
            <person name="Hossain A."/>
            <person name="Karabika E."/>
            <person name="Karaffa L."/>
            <person name="Karanyi Z."/>
            <person name="Krasevec N."/>
            <person name="Kuo A."/>
            <person name="Kusch H."/>
            <person name="LaButti K."/>
            <person name="Lagendijk E.L."/>
            <person name="Lapidus A."/>
            <person name="Levasseur A."/>
            <person name="Lindquist E."/>
            <person name="Lipzen A."/>
            <person name="Logrieco A.F."/>
            <person name="MacCabe A."/>
            <person name="Maekelae M.R."/>
            <person name="Malavazi I."/>
            <person name="Melin P."/>
            <person name="Meyer V."/>
            <person name="Mielnichuk N."/>
            <person name="Miskei M."/>
            <person name="Molnar A.P."/>
            <person name="Mule G."/>
            <person name="Ngan C.Y."/>
            <person name="Orejas M."/>
            <person name="Orosz E."/>
            <person name="Ouedraogo J.P."/>
            <person name="Overkamp K.M."/>
            <person name="Park H.-S."/>
            <person name="Perrone G."/>
            <person name="Piumi F."/>
            <person name="Punt P.J."/>
            <person name="Ram A.F."/>
            <person name="Ramon A."/>
            <person name="Rauscher S."/>
            <person name="Record E."/>
            <person name="Riano-Pachon D.M."/>
            <person name="Robert V."/>
            <person name="Roehrig J."/>
            <person name="Ruller R."/>
            <person name="Salamov A."/>
            <person name="Salih N.S."/>
            <person name="Samson R.A."/>
            <person name="Sandor E."/>
            <person name="Sanguinetti M."/>
            <person name="Schuetze T."/>
            <person name="Sepcic K."/>
            <person name="Shelest E."/>
            <person name="Sherlock G."/>
            <person name="Sophianopoulou V."/>
            <person name="Squina F.M."/>
            <person name="Sun H."/>
            <person name="Susca A."/>
            <person name="Todd R.B."/>
            <person name="Tsang A."/>
            <person name="Unkles S.E."/>
            <person name="van de Wiele N."/>
            <person name="van Rossen-Uffink D."/>
            <person name="Oliveira J.V."/>
            <person name="Vesth T.C."/>
            <person name="Visser J."/>
            <person name="Yu J.-H."/>
            <person name="Zhou M."/>
            <person name="Andersen M.R."/>
            <person name="Archer D.B."/>
            <person name="Baker S.E."/>
            <person name="Benoit I."/>
            <person name="Brakhage A.A."/>
            <person name="Braus G.H."/>
            <person name="Fischer R."/>
            <person name="Frisvad J.C."/>
            <person name="Goldman G.H."/>
            <person name="Houbraken J."/>
            <person name="Oakley B."/>
            <person name="Pocsi I."/>
            <person name="Scazzocchio C."/>
            <person name="Seiboth B."/>
            <person name="vanKuyk P.A."/>
            <person name="Wortman J."/>
            <person name="Dyer P.S."/>
            <person name="Grigoriev I.V."/>
        </authorList>
    </citation>
    <scope>NUCLEOTIDE SEQUENCE [LARGE SCALE GENOMIC DNA]</scope>
    <source>
        <strain evidence="12">CBS 506.65</strain>
    </source>
</reference>
<protein>
    <recommendedName>
        <fullName evidence="13">Laccase</fullName>
    </recommendedName>
</protein>
<evidence type="ECO:0000256" key="3">
    <source>
        <dbReference type="ARBA" id="ARBA00022737"/>
    </source>
</evidence>
<keyword evidence="12" id="KW-1185">Reference proteome</keyword>
<gene>
    <name evidence="11" type="ORF">ASPZODRAFT_57033</name>
</gene>
<dbReference type="FunFam" id="2.60.40.420:FF:000038">
    <property type="entry name" value="Extracellular dihydrogeodin oxidase/laccase"/>
    <property type="match status" value="1"/>
</dbReference>
<dbReference type="GO" id="GO:0016491">
    <property type="term" value="F:oxidoreductase activity"/>
    <property type="evidence" value="ECO:0007669"/>
    <property type="project" value="UniProtKB-KW"/>
</dbReference>
<evidence type="ECO:0000256" key="1">
    <source>
        <dbReference type="ARBA" id="ARBA00010609"/>
    </source>
</evidence>
<dbReference type="InterPro" id="IPR045087">
    <property type="entry name" value="Cu-oxidase_fam"/>
</dbReference>
<keyword evidence="5" id="KW-0186">Copper</keyword>
<dbReference type="FunFam" id="2.60.40.420:FF:000021">
    <property type="entry name" value="Extracellular dihydrogeodin oxidase/laccase"/>
    <property type="match status" value="1"/>
</dbReference>
<dbReference type="VEuPathDB" id="FungiDB:ASPZODRAFT_57033"/>
<dbReference type="Pfam" id="PF00394">
    <property type="entry name" value="Cu-oxidase"/>
    <property type="match status" value="1"/>
</dbReference>
<keyword evidence="6" id="KW-0325">Glycoprotein</keyword>
<name>A0A1L9SX25_9EURO</name>
<dbReference type="SUPFAM" id="SSF49503">
    <property type="entry name" value="Cupredoxins"/>
    <property type="match status" value="3"/>
</dbReference>
<evidence type="ECO:0000313" key="11">
    <source>
        <dbReference type="EMBL" id="OJJ51730.1"/>
    </source>
</evidence>
<dbReference type="Pfam" id="PF07732">
    <property type="entry name" value="Cu-oxidase_3"/>
    <property type="match status" value="1"/>
</dbReference>
<evidence type="ECO:0000256" key="5">
    <source>
        <dbReference type="ARBA" id="ARBA00023008"/>
    </source>
</evidence>
<dbReference type="CDD" id="cd13854">
    <property type="entry name" value="CuRO_1_MaLCC_like"/>
    <property type="match status" value="1"/>
</dbReference>
<feature type="domain" description="Plastocyanin-like" evidence="9">
    <location>
        <begin position="408"/>
        <end position="527"/>
    </location>
</feature>
<keyword evidence="4" id="KW-0560">Oxidoreductase</keyword>
<dbReference type="InterPro" id="IPR011706">
    <property type="entry name" value="Cu-oxidase_C"/>
</dbReference>
<dbReference type="Gene3D" id="2.60.40.420">
    <property type="entry name" value="Cupredoxins - blue copper proteins"/>
    <property type="match status" value="3"/>
</dbReference>
<evidence type="ECO:0000313" key="12">
    <source>
        <dbReference type="Proteomes" id="UP000184188"/>
    </source>
</evidence>
<dbReference type="CDD" id="cd13901">
    <property type="entry name" value="CuRO_3_MaLCC_like"/>
    <property type="match status" value="1"/>
</dbReference>
<keyword evidence="3" id="KW-0677">Repeat</keyword>
<dbReference type="OrthoDB" id="2121828at2759"/>
<feature type="domain" description="Plastocyanin-like" evidence="8">
    <location>
        <begin position="184"/>
        <end position="338"/>
    </location>
</feature>
<dbReference type="GeneID" id="34615120"/>
<accession>A0A1L9SX25</accession>
<dbReference type="InterPro" id="IPR001117">
    <property type="entry name" value="Cu-oxidase_2nd"/>
</dbReference>